<accession>A0AAW0B5N6</accession>
<gene>
    <name evidence="2" type="ORF">R3P38DRAFT_2534880</name>
</gene>
<feature type="region of interest" description="Disordered" evidence="1">
    <location>
        <begin position="297"/>
        <end position="320"/>
    </location>
</feature>
<protein>
    <submittedName>
        <fullName evidence="2">Uncharacterized protein</fullName>
    </submittedName>
</protein>
<feature type="non-terminal residue" evidence="2">
    <location>
        <position position="1"/>
    </location>
</feature>
<sequence length="320" mass="35301">WGTQKILQQAKLAAKGKLHPRNYTPLERNLSVLIYEFGGAAALHALNKSPFMLPSRFAIADRRRELSLTVTVGKVKILDILENIEILFISDKEPLQRVGITLSQDEVAGDGRLAYLNTDEIAGMCEHSITGLESYEMGSDLTSVFSVAAFARHAETDYGAKPVLLMPTCKVGDWRTAAQNIQKLLYAWKISPYGAQLHGDVQSIATDGDRKRCAALYLICMNRKLQPGDALYDLLAGLDGLNLFTGEGGITIDMDLKHLLKRDCKSVCSKEGILVNGVVINKNLLAQWLEKLSGRGRERDHPSYQRSKSGYPVGLASVRK</sequence>
<comment type="caution">
    <text evidence="2">The sequence shown here is derived from an EMBL/GenBank/DDBJ whole genome shotgun (WGS) entry which is preliminary data.</text>
</comment>
<keyword evidence="3" id="KW-1185">Reference proteome</keyword>
<organism evidence="2 3">
    <name type="scientific">Favolaschia claudopus</name>
    <dbReference type="NCBI Taxonomy" id="2862362"/>
    <lineage>
        <taxon>Eukaryota</taxon>
        <taxon>Fungi</taxon>
        <taxon>Dikarya</taxon>
        <taxon>Basidiomycota</taxon>
        <taxon>Agaricomycotina</taxon>
        <taxon>Agaricomycetes</taxon>
        <taxon>Agaricomycetidae</taxon>
        <taxon>Agaricales</taxon>
        <taxon>Marasmiineae</taxon>
        <taxon>Mycenaceae</taxon>
        <taxon>Favolaschia</taxon>
    </lineage>
</organism>
<evidence type="ECO:0000313" key="3">
    <source>
        <dbReference type="Proteomes" id="UP001362999"/>
    </source>
</evidence>
<name>A0AAW0B5N6_9AGAR</name>
<dbReference type="EMBL" id="JAWWNJ010000040">
    <property type="protein sequence ID" value="KAK7020918.1"/>
    <property type="molecule type" value="Genomic_DNA"/>
</dbReference>
<dbReference type="AlphaFoldDB" id="A0AAW0B5N6"/>
<evidence type="ECO:0000313" key="2">
    <source>
        <dbReference type="EMBL" id="KAK7020918.1"/>
    </source>
</evidence>
<proteinExistence type="predicted"/>
<evidence type="ECO:0000256" key="1">
    <source>
        <dbReference type="SAM" id="MobiDB-lite"/>
    </source>
</evidence>
<dbReference type="Proteomes" id="UP001362999">
    <property type="component" value="Unassembled WGS sequence"/>
</dbReference>
<reference evidence="2 3" key="1">
    <citation type="journal article" date="2024" name="J Genomics">
        <title>Draft genome sequencing and assembly of Favolaschia claudopus CIRM-BRFM 2984 isolated from oak limbs.</title>
        <authorList>
            <person name="Navarro D."/>
            <person name="Drula E."/>
            <person name="Chaduli D."/>
            <person name="Cazenave R."/>
            <person name="Ahrendt S."/>
            <person name="Wang J."/>
            <person name="Lipzen A."/>
            <person name="Daum C."/>
            <person name="Barry K."/>
            <person name="Grigoriev I.V."/>
            <person name="Favel A."/>
            <person name="Rosso M.N."/>
            <person name="Martin F."/>
        </authorList>
    </citation>
    <scope>NUCLEOTIDE SEQUENCE [LARGE SCALE GENOMIC DNA]</scope>
    <source>
        <strain evidence="2 3">CIRM-BRFM 2984</strain>
    </source>
</reference>